<feature type="non-terminal residue" evidence="2">
    <location>
        <position position="168"/>
    </location>
</feature>
<dbReference type="Proteomes" id="UP001152795">
    <property type="component" value="Unassembled WGS sequence"/>
</dbReference>
<accession>A0A6S7IFI6</accession>
<evidence type="ECO:0000313" key="3">
    <source>
        <dbReference type="Proteomes" id="UP001152795"/>
    </source>
</evidence>
<name>A0A6S7IFI6_PARCT</name>
<dbReference type="Pfam" id="PF00169">
    <property type="entry name" value="PH"/>
    <property type="match status" value="1"/>
</dbReference>
<comment type="caution">
    <text evidence="2">The sequence shown here is derived from an EMBL/GenBank/DDBJ whole genome shotgun (WGS) entry which is preliminary data.</text>
</comment>
<reference evidence="2" key="1">
    <citation type="submission" date="2020-04" db="EMBL/GenBank/DDBJ databases">
        <authorList>
            <person name="Alioto T."/>
            <person name="Alioto T."/>
            <person name="Gomez Garrido J."/>
        </authorList>
    </citation>
    <scope>NUCLEOTIDE SEQUENCE</scope>
    <source>
        <strain evidence="2">A484AB</strain>
    </source>
</reference>
<evidence type="ECO:0000256" key="1">
    <source>
        <dbReference type="SAM" id="MobiDB-lite"/>
    </source>
</evidence>
<dbReference type="GO" id="GO:0005547">
    <property type="term" value="F:phosphatidylinositol-3,4,5-trisphosphate binding"/>
    <property type="evidence" value="ECO:0007669"/>
    <property type="project" value="TreeGrafter"/>
</dbReference>
<organism evidence="2 3">
    <name type="scientific">Paramuricea clavata</name>
    <name type="common">Red gorgonian</name>
    <name type="synonym">Violescent sea-whip</name>
    <dbReference type="NCBI Taxonomy" id="317549"/>
    <lineage>
        <taxon>Eukaryota</taxon>
        <taxon>Metazoa</taxon>
        <taxon>Cnidaria</taxon>
        <taxon>Anthozoa</taxon>
        <taxon>Octocorallia</taxon>
        <taxon>Malacalcyonacea</taxon>
        <taxon>Plexauridae</taxon>
        <taxon>Paramuricea</taxon>
    </lineage>
</organism>
<dbReference type="AlphaFoldDB" id="A0A6S7IFI6"/>
<keyword evidence="3" id="KW-1185">Reference proteome</keyword>
<proteinExistence type="predicted"/>
<dbReference type="SMART" id="SM00233">
    <property type="entry name" value="PH"/>
    <property type="match status" value="1"/>
</dbReference>
<dbReference type="InterPro" id="IPR011993">
    <property type="entry name" value="PH-like_dom_sf"/>
</dbReference>
<dbReference type="InterPro" id="IPR001849">
    <property type="entry name" value="PH_domain"/>
</dbReference>
<dbReference type="PANTHER" id="PTHR45899:SF2">
    <property type="entry name" value="RHO GTPASE ACTIVATING PROTEIN AT 15B, ISOFORM C"/>
    <property type="match status" value="1"/>
</dbReference>
<dbReference type="SUPFAM" id="SSF50729">
    <property type="entry name" value="PH domain-like"/>
    <property type="match status" value="1"/>
</dbReference>
<gene>
    <name evidence="2" type="ORF">PACLA_8A022910</name>
</gene>
<dbReference type="Gene3D" id="2.30.29.30">
    <property type="entry name" value="Pleckstrin-homology domain (PH domain)/Phosphotyrosine-binding domain (PTB)"/>
    <property type="match status" value="1"/>
</dbReference>
<dbReference type="EMBL" id="CACRXK020004281">
    <property type="protein sequence ID" value="CAB4002188.1"/>
    <property type="molecule type" value="Genomic_DNA"/>
</dbReference>
<dbReference type="GO" id="GO:0005737">
    <property type="term" value="C:cytoplasm"/>
    <property type="evidence" value="ECO:0007669"/>
    <property type="project" value="TreeGrafter"/>
</dbReference>
<dbReference type="PANTHER" id="PTHR45899">
    <property type="entry name" value="RHO GTPASE ACTIVATING PROTEIN AT 15B, ISOFORM C"/>
    <property type="match status" value="1"/>
</dbReference>
<sequence length="168" mass="19102">KPASQLTQPAFKKSVTDTGKDGGSCTDDDLSGEEEEMPEIISSIASEYETVNYPPRPPSVIQPRHSSKEGYLYKQGGQQNNKGWKKRWVVFDGHELCYYKDKEHTNESLQMVPLAIMREVRIITDDTKRARFDLTCAGRTYMFALGTEEMGKNDVNVLCDNFRVSIRL</sequence>
<feature type="compositionally biased region" description="Acidic residues" evidence="1">
    <location>
        <begin position="26"/>
        <end position="38"/>
    </location>
</feature>
<protein>
    <submittedName>
        <fullName evidence="2">Uncharacterized protein</fullName>
    </submittedName>
</protein>
<dbReference type="InterPro" id="IPR052227">
    <property type="entry name" value="Arf-Rho-GAP_ANK-PH_domain"/>
</dbReference>
<dbReference type="PROSITE" id="PS50003">
    <property type="entry name" value="PH_DOMAIN"/>
    <property type="match status" value="1"/>
</dbReference>
<feature type="region of interest" description="Disordered" evidence="1">
    <location>
        <begin position="1"/>
        <end position="76"/>
    </location>
</feature>
<dbReference type="OrthoDB" id="29546at2759"/>
<evidence type="ECO:0000313" key="2">
    <source>
        <dbReference type="EMBL" id="CAB4002188.1"/>
    </source>
</evidence>